<proteinExistence type="predicted"/>
<name>A0ABV9P3T2_9FLAO</name>
<dbReference type="Pfam" id="PF05656">
    <property type="entry name" value="DUF805"/>
    <property type="match status" value="1"/>
</dbReference>
<keyword evidence="2" id="KW-0472">Membrane</keyword>
<keyword evidence="2" id="KW-0812">Transmembrane</keyword>
<dbReference type="EMBL" id="JBHSGW010000025">
    <property type="protein sequence ID" value="MFC4740292.1"/>
    <property type="molecule type" value="Genomic_DNA"/>
</dbReference>
<feature type="transmembrane region" description="Helical" evidence="2">
    <location>
        <begin position="97"/>
        <end position="117"/>
    </location>
</feature>
<dbReference type="PANTHER" id="PTHR34980">
    <property type="entry name" value="INNER MEMBRANE PROTEIN-RELATED-RELATED"/>
    <property type="match status" value="1"/>
</dbReference>
<accession>A0ABV9P3T2</accession>
<organism evidence="3 4">
    <name type="scientific">Flavobacterium ponti</name>
    <dbReference type="NCBI Taxonomy" id="665133"/>
    <lineage>
        <taxon>Bacteria</taxon>
        <taxon>Pseudomonadati</taxon>
        <taxon>Bacteroidota</taxon>
        <taxon>Flavobacteriia</taxon>
        <taxon>Flavobacteriales</taxon>
        <taxon>Flavobacteriaceae</taxon>
        <taxon>Flavobacterium</taxon>
    </lineage>
</organism>
<feature type="region of interest" description="Disordered" evidence="1">
    <location>
        <begin position="126"/>
        <end position="146"/>
    </location>
</feature>
<protein>
    <submittedName>
        <fullName evidence="3">DUF805 domain-containing protein</fullName>
    </submittedName>
</protein>
<dbReference type="PANTHER" id="PTHR34980:SF2">
    <property type="entry name" value="INNER MEMBRANE PROTEIN YHAH-RELATED"/>
    <property type="match status" value="1"/>
</dbReference>
<reference evidence="4" key="1">
    <citation type="journal article" date="2019" name="Int. J. Syst. Evol. Microbiol.">
        <title>The Global Catalogue of Microorganisms (GCM) 10K type strain sequencing project: providing services to taxonomists for standard genome sequencing and annotation.</title>
        <authorList>
            <consortium name="The Broad Institute Genomics Platform"/>
            <consortium name="The Broad Institute Genome Sequencing Center for Infectious Disease"/>
            <person name="Wu L."/>
            <person name="Ma J."/>
        </authorList>
    </citation>
    <scope>NUCLEOTIDE SEQUENCE [LARGE SCALE GENOMIC DNA]</scope>
    <source>
        <strain evidence="4">CCUG 50349</strain>
    </source>
</reference>
<feature type="transmembrane region" description="Helical" evidence="2">
    <location>
        <begin position="34"/>
        <end position="57"/>
    </location>
</feature>
<dbReference type="RefSeq" id="WP_379741373.1">
    <property type="nucleotide sequence ID" value="NZ_JBHSGW010000025.1"/>
</dbReference>
<evidence type="ECO:0000313" key="3">
    <source>
        <dbReference type="EMBL" id="MFC4740292.1"/>
    </source>
</evidence>
<feature type="transmembrane region" description="Helical" evidence="2">
    <location>
        <begin position="63"/>
        <end position="85"/>
    </location>
</feature>
<keyword evidence="2" id="KW-1133">Transmembrane helix</keyword>
<feature type="compositionally biased region" description="Basic and acidic residues" evidence="1">
    <location>
        <begin position="129"/>
        <end position="139"/>
    </location>
</feature>
<evidence type="ECO:0000256" key="1">
    <source>
        <dbReference type="SAM" id="MobiDB-lite"/>
    </source>
</evidence>
<comment type="caution">
    <text evidence="3">The sequence shown here is derived from an EMBL/GenBank/DDBJ whole genome shotgun (WGS) entry which is preliminary data.</text>
</comment>
<keyword evidence="4" id="KW-1185">Reference proteome</keyword>
<evidence type="ECO:0000256" key="2">
    <source>
        <dbReference type="SAM" id="Phobius"/>
    </source>
</evidence>
<dbReference type="Proteomes" id="UP001595885">
    <property type="component" value="Unassembled WGS sequence"/>
</dbReference>
<gene>
    <name evidence="3" type="ORF">ACFO3U_09840</name>
</gene>
<evidence type="ECO:0000313" key="4">
    <source>
        <dbReference type="Proteomes" id="UP001595885"/>
    </source>
</evidence>
<sequence length="146" mass="16669">MQKAEQDYNILDWFKKVVLNNYANFEGRARRKEYWSYLLVYFLIFLPIYVLTIGSIVSESAVFGSLGGILMVIFALGMFIPNLAVSVRRLHDVNKSGWTLLLGLIPFVSLYLLYLYFSEGTNGPNDYGNDPKRSTHEINEIGASQE</sequence>
<dbReference type="InterPro" id="IPR008523">
    <property type="entry name" value="DUF805"/>
</dbReference>